<keyword evidence="2" id="KW-0479">Metal-binding</keyword>
<sequence length="322" mass="37323">MNIFIYLLKTSNLIKVYNNWNMKKLKVNYIYKKLNPTLFDVSLRDGLQGYSKYEQTLVTLETKKLIYSNICFFHEPKNIEIGSIVNPKVLPVMANSIELFKEVTMNKTELNQTNYSPNLYMLVPNKKGCDTAIQNGITNFSFLTSASNSFQKKNINKTLEETKKELNDMINEINIQQSNKPSCHYNMKLYISCVNECPIEGKISNDAIINEIIYYNKNTNVNEFCLSDTCGTLLFKDYQYIIDECLQQKIDSTKFSLHLHTSENIDNIRDIIHYSLDNNIKKFDVSIIATGGCSVTMDKSKLKPNMSYELLYKLFDEYIDKT</sequence>
<dbReference type="InterPro" id="IPR043594">
    <property type="entry name" value="HMGL"/>
</dbReference>
<dbReference type="GO" id="GO:0004419">
    <property type="term" value="F:hydroxymethylglutaryl-CoA lyase activity"/>
    <property type="evidence" value="ECO:0007669"/>
    <property type="project" value="TreeGrafter"/>
</dbReference>
<accession>A0A6C0CW58</accession>
<protein>
    <recommendedName>
        <fullName evidence="5">Pyruvate carboxyltransferase domain-containing protein</fullName>
    </recommendedName>
</protein>
<dbReference type="SUPFAM" id="SSF51569">
    <property type="entry name" value="Aldolase"/>
    <property type="match status" value="1"/>
</dbReference>
<evidence type="ECO:0000256" key="4">
    <source>
        <dbReference type="SAM" id="Coils"/>
    </source>
</evidence>
<dbReference type="GO" id="GO:0006552">
    <property type="term" value="P:L-leucine catabolic process"/>
    <property type="evidence" value="ECO:0007669"/>
    <property type="project" value="TreeGrafter"/>
</dbReference>
<feature type="domain" description="Pyruvate carboxyltransferase" evidence="5">
    <location>
        <begin position="36"/>
        <end position="261"/>
    </location>
</feature>
<organism evidence="6">
    <name type="scientific">viral metagenome</name>
    <dbReference type="NCBI Taxonomy" id="1070528"/>
    <lineage>
        <taxon>unclassified sequences</taxon>
        <taxon>metagenomes</taxon>
        <taxon>organismal metagenomes</taxon>
    </lineage>
</organism>
<proteinExistence type="inferred from homology"/>
<evidence type="ECO:0000313" key="6">
    <source>
        <dbReference type="EMBL" id="QHT08487.1"/>
    </source>
</evidence>
<dbReference type="Pfam" id="PF00682">
    <property type="entry name" value="HMGL-like"/>
    <property type="match status" value="1"/>
</dbReference>
<evidence type="ECO:0000256" key="3">
    <source>
        <dbReference type="ARBA" id="ARBA00023239"/>
    </source>
</evidence>
<evidence type="ECO:0000259" key="5">
    <source>
        <dbReference type="Pfam" id="PF00682"/>
    </source>
</evidence>
<dbReference type="InterPro" id="IPR000891">
    <property type="entry name" value="PYR_CT"/>
</dbReference>
<feature type="coiled-coil region" evidence="4">
    <location>
        <begin position="152"/>
        <end position="179"/>
    </location>
</feature>
<dbReference type="PANTHER" id="PTHR42738">
    <property type="entry name" value="HYDROXYMETHYLGLUTARYL-COA LYASE"/>
    <property type="match status" value="1"/>
</dbReference>
<dbReference type="PANTHER" id="PTHR42738:SF7">
    <property type="entry name" value="HYDROXYMETHYLGLUTARYL-COA LYASE"/>
    <property type="match status" value="1"/>
</dbReference>
<reference evidence="6" key="1">
    <citation type="journal article" date="2020" name="Nature">
        <title>Giant virus diversity and host interactions through global metagenomics.</title>
        <authorList>
            <person name="Schulz F."/>
            <person name="Roux S."/>
            <person name="Paez-Espino D."/>
            <person name="Jungbluth S."/>
            <person name="Walsh D.A."/>
            <person name="Denef V.J."/>
            <person name="McMahon K.D."/>
            <person name="Konstantinidis K.T."/>
            <person name="Eloe-Fadrosh E.A."/>
            <person name="Kyrpides N.C."/>
            <person name="Woyke T."/>
        </authorList>
    </citation>
    <scope>NUCLEOTIDE SEQUENCE</scope>
    <source>
        <strain evidence="6">GVMAG-M-3300022752-66</strain>
    </source>
</reference>
<comment type="similarity">
    <text evidence="1">Belongs to the HMG-CoA lyase family.</text>
</comment>
<dbReference type="AlphaFoldDB" id="A0A6C0CW58"/>
<keyword evidence="3" id="KW-0456">Lyase</keyword>
<dbReference type="GO" id="GO:0046951">
    <property type="term" value="P:ketone body biosynthetic process"/>
    <property type="evidence" value="ECO:0007669"/>
    <property type="project" value="TreeGrafter"/>
</dbReference>
<dbReference type="EMBL" id="MN739497">
    <property type="protein sequence ID" value="QHT08487.1"/>
    <property type="molecule type" value="Genomic_DNA"/>
</dbReference>
<dbReference type="InterPro" id="IPR013785">
    <property type="entry name" value="Aldolase_TIM"/>
</dbReference>
<keyword evidence="4" id="KW-0175">Coiled coil</keyword>
<dbReference type="GO" id="GO:0046872">
    <property type="term" value="F:metal ion binding"/>
    <property type="evidence" value="ECO:0007669"/>
    <property type="project" value="UniProtKB-KW"/>
</dbReference>
<dbReference type="Gene3D" id="3.20.20.70">
    <property type="entry name" value="Aldolase class I"/>
    <property type="match status" value="1"/>
</dbReference>
<name>A0A6C0CW58_9ZZZZ</name>
<evidence type="ECO:0000256" key="1">
    <source>
        <dbReference type="ARBA" id="ARBA00009405"/>
    </source>
</evidence>
<evidence type="ECO:0000256" key="2">
    <source>
        <dbReference type="ARBA" id="ARBA00022723"/>
    </source>
</evidence>